<gene>
    <name evidence="1" type="ORF">AW09_004400</name>
</gene>
<dbReference type="EMBL" id="JDVG02000693">
    <property type="protein sequence ID" value="KFB70507.1"/>
    <property type="molecule type" value="Genomic_DNA"/>
</dbReference>
<protein>
    <submittedName>
        <fullName evidence="1">Uncharacterized protein</fullName>
    </submittedName>
</protein>
<evidence type="ECO:0000313" key="2">
    <source>
        <dbReference type="Proteomes" id="UP000020077"/>
    </source>
</evidence>
<dbReference type="AlphaFoldDB" id="A0A084Y713"/>
<reference evidence="1 2" key="1">
    <citation type="submission" date="2014-02" db="EMBL/GenBank/DDBJ databases">
        <title>Expanding our view of genomic diversity in Candidatus Accumulibacter clades.</title>
        <authorList>
            <person name="Skennerton C.T."/>
            <person name="Barr J.J."/>
            <person name="Slater F.R."/>
            <person name="Bond P.L."/>
            <person name="Tyson G.W."/>
        </authorList>
    </citation>
    <scope>NUCLEOTIDE SEQUENCE [LARGE SCALE GENOMIC DNA]</scope>
    <source>
        <strain evidence="2">BA-91</strain>
    </source>
</reference>
<comment type="caution">
    <text evidence="1">The sequence shown here is derived from an EMBL/GenBank/DDBJ whole genome shotgun (WGS) entry which is preliminary data.</text>
</comment>
<organism evidence="1 2">
    <name type="scientific">Candidatus Accumulibacter phosphatis</name>
    <dbReference type="NCBI Taxonomy" id="327160"/>
    <lineage>
        <taxon>Bacteria</taxon>
        <taxon>Pseudomonadati</taxon>
        <taxon>Pseudomonadota</taxon>
        <taxon>Betaproteobacteria</taxon>
        <taxon>Candidatus Accumulibacter</taxon>
    </lineage>
</organism>
<evidence type="ECO:0000313" key="1">
    <source>
        <dbReference type="EMBL" id="KFB70507.1"/>
    </source>
</evidence>
<accession>A0A084Y713</accession>
<sequence length="195" mass="21382">MKPRRTAIVWLPGDEGMIDAALLPGTIAAAVYPHPPRDADWPASDGFMLKRLKCERSITAALRRKLGSAIDSEDFKLTQGEARTFLSELGCALEVRTFGEAAPLTTTPATTGLVAWQAEVLENWQRIVSDHGAKPTARSIMAWLKKNGRRDVISASQPNRDSLRWIDGDANPHTVTLGSIGNRCAEWRRLGKLPA</sequence>
<name>A0A084Y713_9PROT</name>
<proteinExistence type="predicted"/>
<dbReference type="Proteomes" id="UP000020077">
    <property type="component" value="Unassembled WGS sequence"/>
</dbReference>